<dbReference type="InterPro" id="IPR014039">
    <property type="entry name" value="Transl_elong_EFTs/EF1B_dimer"/>
</dbReference>
<dbReference type="FunFam" id="1.10.286.20:FF:000001">
    <property type="entry name" value="Elongation factor Ts"/>
    <property type="match status" value="1"/>
</dbReference>
<evidence type="ECO:0000256" key="6">
    <source>
        <dbReference type="HAMAP-Rule" id="MF_00050"/>
    </source>
</evidence>
<dbReference type="HAMAP" id="MF_00050">
    <property type="entry name" value="EF_Ts"/>
    <property type="match status" value="1"/>
</dbReference>
<evidence type="ECO:0000256" key="1">
    <source>
        <dbReference type="ARBA" id="ARBA00005532"/>
    </source>
</evidence>
<dbReference type="SUPFAM" id="SSF46934">
    <property type="entry name" value="UBA-like"/>
    <property type="match status" value="1"/>
</dbReference>
<keyword evidence="5 6" id="KW-0648">Protein biosynthesis</keyword>
<keyword evidence="4 6" id="KW-0251">Elongation factor</keyword>
<organism evidence="11">
    <name type="scientific">Candidatus Kentrum sp. FM</name>
    <dbReference type="NCBI Taxonomy" id="2126340"/>
    <lineage>
        <taxon>Bacteria</taxon>
        <taxon>Pseudomonadati</taxon>
        <taxon>Pseudomonadota</taxon>
        <taxon>Gammaproteobacteria</taxon>
        <taxon>Candidatus Kentrum</taxon>
    </lineage>
</organism>
<dbReference type="InterPro" id="IPR001816">
    <property type="entry name" value="Transl_elong_EFTs/EF1B"/>
</dbReference>
<dbReference type="InterPro" id="IPR036402">
    <property type="entry name" value="EF-Ts_dimer_sf"/>
</dbReference>
<sequence length="296" mass="31993">MGISAALVKELRERTGAGMMECKKALVETGGDLEAAIESMRKSGQAKADKRAGRVAAEGTIAMYVSEDSRQAVMVEVNCETDFVAKEDGFQKFALDVAMRVFEEAPGNLEALLNLPMEKGGAKTIEEQRKELIARIGENLTVRRFERIDNQDGVLGAYLHHGGRIGVLVAFSSGGDGELAKDIAMHIAANRPLCVSEEDIPTRIKEKEKEIFQAQAAASGKPPAIIEKMIIGRMKKFVGEVTLLGQPFVKDPDISVQKYLGASSASVTGFTRFEVGEGIEKKVANFADEVMAQARG</sequence>
<evidence type="ECO:0000259" key="9">
    <source>
        <dbReference type="Pfam" id="PF00889"/>
    </source>
</evidence>
<proteinExistence type="inferred from homology"/>
<dbReference type="EMBL" id="CAADEZ010000197">
    <property type="protein sequence ID" value="VFJ57681.1"/>
    <property type="molecule type" value="Genomic_DNA"/>
</dbReference>
<reference evidence="11" key="1">
    <citation type="submission" date="2019-02" db="EMBL/GenBank/DDBJ databases">
        <authorList>
            <person name="Gruber-Vodicka R. H."/>
            <person name="Seah K. B. B."/>
        </authorList>
    </citation>
    <scope>NUCLEOTIDE SEQUENCE</scope>
    <source>
        <strain evidence="11">BECK_BZ163</strain>
        <strain evidence="12">BECK_BZ164</strain>
        <strain evidence="10">BECK_BZ165</strain>
    </source>
</reference>
<dbReference type="PANTHER" id="PTHR11741">
    <property type="entry name" value="ELONGATION FACTOR TS"/>
    <property type="match status" value="1"/>
</dbReference>
<evidence type="ECO:0000256" key="2">
    <source>
        <dbReference type="ARBA" id="ARBA00016956"/>
    </source>
</evidence>
<comment type="function">
    <text evidence="6 7">Associates with the EF-Tu.GDP complex and induces the exchange of GDP to GTP. It remains bound to the aminoacyl-tRNA.EF-Tu.GTP complex up to the GTP hydrolysis stage on the ribosome.</text>
</comment>
<dbReference type="EMBL" id="CAADFL010000589">
    <property type="protein sequence ID" value="VFK19006.1"/>
    <property type="molecule type" value="Genomic_DNA"/>
</dbReference>
<dbReference type="GO" id="GO:0003746">
    <property type="term" value="F:translation elongation factor activity"/>
    <property type="evidence" value="ECO:0007669"/>
    <property type="project" value="UniProtKB-UniRule"/>
</dbReference>
<comment type="similarity">
    <text evidence="1 6 7">Belongs to the EF-Ts family.</text>
</comment>
<keyword evidence="3 6" id="KW-0963">Cytoplasm</keyword>
<evidence type="ECO:0000313" key="11">
    <source>
        <dbReference type="EMBL" id="VFJ57681.1"/>
    </source>
</evidence>
<dbReference type="FunFam" id="1.10.8.10:FF:000001">
    <property type="entry name" value="Elongation factor Ts"/>
    <property type="match status" value="1"/>
</dbReference>
<dbReference type="NCBIfam" id="TIGR00116">
    <property type="entry name" value="tsf"/>
    <property type="match status" value="1"/>
</dbReference>
<gene>
    <name evidence="6" type="primary">tsf</name>
    <name evidence="11" type="ORF">BECKFM1743A_GA0114220_101975</name>
    <name evidence="12" type="ORF">BECKFM1743B_GA0114221_105894</name>
    <name evidence="10" type="ORF">BECKFM1743C_GA0114222_101794</name>
</gene>
<evidence type="ECO:0000256" key="3">
    <source>
        <dbReference type="ARBA" id="ARBA00022490"/>
    </source>
</evidence>
<accession>A0A450SUL3</accession>
<evidence type="ECO:0000313" key="10">
    <source>
        <dbReference type="EMBL" id="VFJ56544.1"/>
    </source>
</evidence>
<protein>
    <recommendedName>
        <fullName evidence="2 6">Elongation factor Ts</fullName>
        <shortName evidence="6">EF-Ts</shortName>
    </recommendedName>
</protein>
<dbReference type="Pfam" id="PF00889">
    <property type="entry name" value="EF_TS"/>
    <property type="match status" value="1"/>
</dbReference>
<evidence type="ECO:0000313" key="12">
    <source>
        <dbReference type="EMBL" id="VFK19006.1"/>
    </source>
</evidence>
<dbReference type="AlphaFoldDB" id="A0A450SUL3"/>
<dbReference type="PANTHER" id="PTHR11741:SF0">
    <property type="entry name" value="ELONGATION FACTOR TS, MITOCHONDRIAL"/>
    <property type="match status" value="1"/>
</dbReference>
<dbReference type="Gene3D" id="3.30.479.20">
    <property type="entry name" value="Elongation factor Ts, dimerisation domain"/>
    <property type="match status" value="2"/>
</dbReference>
<dbReference type="PROSITE" id="PS01126">
    <property type="entry name" value="EF_TS_1"/>
    <property type="match status" value="1"/>
</dbReference>
<comment type="subcellular location">
    <subcellularLocation>
        <location evidence="6 8">Cytoplasm</location>
    </subcellularLocation>
</comment>
<evidence type="ECO:0000256" key="8">
    <source>
        <dbReference type="RuleBase" id="RU000643"/>
    </source>
</evidence>
<evidence type="ECO:0000256" key="7">
    <source>
        <dbReference type="RuleBase" id="RU000642"/>
    </source>
</evidence>
<dbReference type="InterPro" id="IPR009060">
    <property type="entry name" value="UBA-like_sf"/>
</dbReference>
<evidence type="ECO:0000256" key="5">
    <source>
        <dbReference type="ARBA" id="ARBA00022917"/>
    </source>
</evidence>
<dbReference type="PROSITE" id="PS01127">
    <property type="entry name" value="EF_TS_2"/>
    <property type="match status" value="1"/>
</dbReference>
<feature type="region of interest" description="Involved in Mg(2+) ion dislocation from EF-Tu" evidence="6">
    <location>
        <begin position="81"/>
        <end position="84"/>
    </location>
</feature>
<dbReference type="InterPro" id="IPR018101">
    <property type="entry name" value="Transl_elong_Ts_CS"/>
</dbReference>
<name>A0A450SUL3_9GAMM</name>
<dbReference type="Gene3D" id="1.10.286.20">
    <property type="match status" value="1"/>
</dbReference>
<dbReference type="SUPFAM" id="SSF54713">
    <property type="entry name" value="Elongation factor Ts (EF-Ts), dimerisation domain"/>
    <property type="match status" value="2"/>
</dbReference>
<dbReference type="GO" id="GO:0005737">
    <property type="term" value="C:cytoplasm"/>
    <property type="evidence" value="ECO:0007669"/>
    <property type="project" value="UniProtKB-SubCell"/>
</dbReference>
<evidence type="ECO:0000256" key="4">
    <source>
        <dbReference type="ARBA" id="ARBA00022768"/>
    </source>
</evidence>
<feature type="domain" description="Translation elongation factor EFTs/EF1B dimerisation" evidence="9">
    <location>
        <begin position="72"/>
        <end position="277"/>
    </location>
</feature>
<dbReference type="CDD" id="cd14275">
    <property type="entry name" value="UBA_EF-Ts"/>
    <property type="match status" value="1"/>
</dbReference>
<dbReference type="Gene3D" id="1.10.8.10">
    <property type="entry name" value="DNA helicase RuvA subunit, C-terminal domain"/>
    <property type="match status" value="1"/>
</dbReference>
<dbReference type="EMBL" id="CAADFA010000179">
    <property type="protein sequence ID" value="VFJ56544.1"/>
    <property type="molecule type" value="Genomic_DNA"/>
</dbReference>